<organism evidence="2 3">
    <name type="scientific">candidate division WWE3 bacterium GW2011_GWB1_41_6</name>
    <dbReference type="NCBI Taxonomy" id="1619112"/>
    <lineage>
        <taxon>Bacteria</taxon>
        <taxon>Katanobacteria</taxon>
    </lineage>
</organism>
<dbReference type="EMBL" id="LCBS01000052">
    <property type="protein sequence ID" value="KKS14194.1"/>
    <property type="molecule type" value="Genomic_DNA"/>
</dbReference>
<dbReference type="Proteomes" id="UP000034163">
    <property type="component" value="Unassembled WGS sequence"/>
</dbReference>
<keyword evidence="1" id="KW-1133">Transmembrane helix</keyword>
<proteinExistence type="predicted"/>
<protein>
    <submittedName>
        <fullName evidence="2">Uncharacterized protein</fullName>
    </submittedName>
</protein>
<evidence type="ECO:0000256" key="1">
    <source>
        <dbReference type="SAM" id="Phobius"/>
    </source>
</evidence>
<accession>A0A0G0WN46</accession>
<evidence type="ECO:0000313" key="2">
    <source>
        <dbReference type="EMBL" id="KKS14194.1"/>
    </source>
</evidence>
<comment type="caution">
    <text evidence="2">The sequence shown here is derived from an EMBL/GenBank/DDBJ whole genome shotgun (WGS) entry which is preliminary data.</text>
</comment>
<sequence>MKKIPVVYISIAAALLIVAIGAYANFYLYRPKALKQVREVRGVTSTTIQELPYMQGTKELGTTETDLGRQVTLEVARTPEEVQSFYKNVLMEKGWEVENNIERSDLIIDKYKNDKFLATITISKEKEASSTVVGINLRNR</sequence>
<name>A0A0G0WN46_UNCKA</name>
<reference evidence="2 3" key="1">
    <citation type="journal article" date="2015" name="Nature">
        <title>rRNA introns, odd ribosomes, and small enigmatic genomes across a large radiation of phyla.</title>
        <authorList>
            <person name="Brown C.T."/>
            <person name="Hug L.A."/>
            <person name="Thomas B.C."/>
            <person name="Sharon I."/>
            <person name="Castelle C.J."/>
            <person name="Singh A."/>
            <person name="Wilkins M.J."/>
            <person name="Williams K.H."/>
            <person name="Banfield J.F."/>
        </authorList>
    </citation>
    <scope>NUCLEOTIDE SEQUENCE [LARGE SCALE GENOMIC DNA]</scope>
</reference>
<keyword evidence="1" id="KW-0472">Membrane</keyword>
<feature type="transmembrane region" description="Helical" evidence="1">
    <location>
        <begin position="6"/>
        <end position="28"/>
    </location>
</feature>
<dbReference type="AlphaFoldDB" id="A0A0G0WN46"/>
<keyword evidence="1" id="KW-0812">Transmembrane</keyword>
<gene>
    <name evidence="2" type="ORF">UU72_C0052G0006</name>
</gene>
<evidence type="ECO:0000313" key="3">
    <source>
        <dbReference type="Proteomes" id="UP000034163"/>
    </source>
</evidence>